<evidence type="ECO:0000256" key="2">
    <source>
        <dbReference type="ARBA" id="ARBA00004370"/>
    </source>
</evidence>
<feature type="transmembrane region" description="Helical" evidence="14">
    <location>
        <begin position="25"/>
        <end position="46"/>
    </location>
</feature>
<accession>B4RAT7</accession>
<dbReference type="PANTHER" id="PTHR45339:SF1">
    <property type="entry name" value="HYBRID SIGNAL TRANSDUCTION HISTIDINE KINASE J"/>
    <property type="match status" value="1"/>
</dbReference>
<dbReference type="InterPro" id="IPR003594">
    <property type="entry name" value="HATPase_dom"/>
</dbReference>
<keyword evidence="5" id="KW-0808">Transferase</keyword>
<dbReference type="eggNOG" id="COG0784">
    <property type="taxonomic scope" value="Bacteria"/>
</dbReference>
<protein>
    <recommendedName>
        <fullName evidence="3">histidine kinase</fullName>
        <ecNumber evidence="3">2.7.13.3</ecNumber>
    </recommendedName>
</protein>
<keyword evidence="12 14" id="KW-0472">Membrane</keyword>
<name>B4RAT7_PHEZH</name>
<evidence type="ECO:0000313" key="18">
    <source>
        <dbReference type="EMBL" id="ACG79685.1"/>
    </source>
</evidence>
<dbReference type="CDD" id="cd16922">
    <property type="entry name" value="HATPase_EvgS-ArcB-TorS-like"/>
    <property type="match status" value="1"/>
</dbReference>
<dbReference type="InterPro" id="IPR003661">
    <property type="entry name" value="HisK_dim/P_dom"/>
</dbReference>
<dbReference type="HOGENOM" id="CLU_000445_104_15_5"/>
<keyword evidence="7" id="KW-0547">Nucleotide-binding</keyword>
<dbReference type="PROSITE" id="PS50885">
    <property type="entry name" value="HAMP"/>
    <property type="match status" value="1"/>
</dbReference>
<dbReference type="InterPro" id="IPR011006">
    <property type="entry name" value="CheY-like_superfamily"/>
</dbReference>
<comment type="catalytic activity">
    <reaction evidence="1">
        <text>ATP + protein L-histidine = ADP + protein N-phospho-L-histidine.</text>
        <dbReference type="EC" id="2.7.13.3"/>
    </reaction>
</comment>
<evidence type="ECO:0000256" key="4">
    <source>
        <dbReference type="ARBA" id="ARBA00022553"/>
    </source>
</evidence>
<dbReference type="InterPro" id="IPR005467">
    <property type="entry name" value="His_kinase_dom"/>
</dbReference>
<dbReference type="SMART" id="SM00388">
    <property type="entry name" value="HisKA"/>
    <property type="match status" value="1"/>
</dbReference>
<dbReference type="CDD" id="cd06225">
    <property type="entry name" value="HAMP"/>
    <property type="match status" value="1"/>
</dbReference>
<evidence type="ECO:0000256" key="8">
    <source>
        <dbReference type="ARBA" id="ARBA00022777"/>
    </source>
</evidence>
<evidence type="ECO:0000256" key="9">
    <source>
        <dbReference type="ARBA" id="ARBA00022840"/>
    </source>
</evidence>
<dbReference type="GO" id="GO:0000155">
    <property type="term" value="F:phosphorelay sensor kinase activity"/>
    <property type="evidence" value="ECO:0007669"/>
    <property type="project" value="InterPro"/>
</dbReference>
<evidence type="ECO:0000256" key="13">
    <source>
        <dbReference type="PROSITE-ProRule" id="PRU00169"/>
    </source>
</evidence>
<evidence type="ECO:0000256" key="14">
    <source>
        <dbReference type="SAM" id="Phobius"/>
    </source>
</evidence>
<keyword evidence="11" id="KW-0902">Two-component regulatory system</keyword>
<comment type="subcellular location">
    <subcellularLocation>
        <location evidence="2">Membrane</location>
    </subcellularLocation>
</comment>
<dbReference type="AlphaFoldDB" id="B4RAT7"/>
<feature type="domain" description="Histidine kinase" evidence="15">
    <location>
        <begin position="261"/>
        <end position="478"/>
    </location>
</feature>
<dbReference type="OrthoDB" id="9801651at2"/>
<dbReference type="Gene3D" id="3.30.565.10">
    <property type="entry name" value="Histidine kinase-like ATPase, C-terminal domain"/>
    <property type="match status" value="1"/>
</dbReference>
<dbReference type="CDD" id="cd17546">
    <property type="entry name" value="REC_hyHK_CKI1_RcsC-like"/>
    <property type="match status" value="1"/>
</dbReference>
<evidence type="ECO:0000313" key="19">
    <source>
        <dbReference type="Proteomes" id="UP000001868"/>
    </source>
</evidence>
<dbReference type="SUPFAM" id="SSF55874">
    <property type="entry name" value="ATPase domain of HSP90 chaperone/DNA topoisomerase II/histidine kinase"/>
    <property type="match status" value="1"/>
</dbReference>
<dbReference type="PROSITE" id="PS50109">
    <property type="entry name" value="HIS_KIN"/>
    <property type="match status" value="1"/>
</dbReference>
<dbReference type="InterPro" id="IPR036097">
    <property type="entry name" value="HisK_dim/P_sf"/>
</dbReference>
<dbReference type="KEGG" id="pzu:PHZ_c3276"/>
<dbReference type="SUPFAM" id="SSF52172">
    <property type="entry name" value="CheY-like"/>
    <property type="match status" value="1"/>
</dbReference>
<dbReference type="Gene3D" id="6.10.340.10">
    <property type="match status" value="1"/>
</dbReference>
<dbReference type="FunFam" id="3.30.565.10:FF:000010">
    <property type="entry name" value="Sensor histidine kinase RcsC"/>
    <property type="match status" value="1"/>
</dbReference>
<dbReference type="PROSITE" id="PS50110">
    <property type="entry name" value="RESPONSE_REGULATORY"/>
    <property type="match status" value="1"/>
</dbReference>
<keyword evidence="19" id="KW-1185">Reference proteome</keyword>
<feature type="transmembrane region" description="Helical" evidence="14">
    <location>
        <begin position="155"/>
        <end position="174"/>
    </location>
</feature>
<dbReference type="PANTHER" id="PTHR45339">
    <property type="entry name" value="HYBRID SIGNAL TRANSDUCTION HISTIDINE KINASE J"/>
    <property type="match status" value="1"/>
</dbReference>
<dbReference type="SMART" id="SM00448">
    <property type="entry name" value="REC"/>
    <property type="match status" value="1"/>
</dbReference>
<sequence>MAQDSAHPNRSATQTPTNATFQARVAGVGLITTVVVLLAACLTFMLQQWAVARTQSHRIHEGLAAIAAEMAAPTMALDSRVHVKAAISAVQASPDVLSARLTDLAGREVASFARPATEARDVAVIDKPVLVDGKPVGRFSMTVRRPQLAPLLPKFLALTAVLLFGGVGVALFLARSLAHRVIQPVETLSKAMHDVAAGGSFTPVEIETHDELFESLADSFNHLLAKLGEREGDLRAAMRELESARDAANAANVLKTQFLANMSHEIRTPLNGVLAMAEVMALGELAPLQRERLDVIRRSGGLLLAVLNDVLDLSKIEAGKLTLLDEDFELEPELDQVRDNFRIVALGKGLGFEVTVAEEAQGWWRGDADRLRQIVGNLLSNAVKFTMQGGVRAHVDLTPAGALRIVVSDTGVGIAPEKLPTLFEKFTQADNSATRRFGGTGLGLAICRELTQMMGGSIDVESREGDGSTFTVELPLQRGQPTSLAADETPPAGEDGDLRLLAAEDNPTNQQVLAAVLGSLGIEVDIVPDGKEAVEAWRTGAYDLILMDIQMPVMDGITAARAIREQEIAEGRRRTPIVALTANALTHQVEEYLAAGMDAHVAKPIEIAKLYDAIAATLNAAAAAGKAPVAEAKAGKAKAGQAA</sequence>
<evidence type="ECO:0000256" key="11">
    <source>
        <dbReference type="ARBA" id="ARBA00023012"/>
    </source>
</evidence>
<dbReference type="PRINTS" id="PR00344">
    <property type="entry name" value="BCTRLSENSOR"/>
</dbReference>
<dbReference type="InterPro" id="IPR001789">
    <property type="entry name" value="Sig_transdc_resp-reg_receiver"/>
</dbReference>
<dbReference type="InterPro" id="IPR003660">
    <property type="entry name" value="HAMP_dom"/>
</dbReference>
<proteinExistence type="predicted"/>
<dbReference type="Proteomes" id="UP000001868">
    <property type="component" value="Chromosome"/>
</dbReference>
<dbReference type="Pfam" id="PF00072">
    <property type="entry name" value="Response_reg"/>
    <property type="match status" value="1"/>
</dbReference>
<dbReference type="SMART" id="SM00387">
    <property type="entry name" value="HATPase_c"/>
    <property type="match status" value="1"/>
</dbReference>
<dbReference type="Pfam" id="PF02518">
    <property type="entry name" value="HATPase_c"/>
    <property type="match status" value="1"/>
</dbReference>
<organism evidence="18 19">
    <name type="scientific">Phenylobacterium zucineum (strain HLK1)</name>
    <dbReference type="NCBI Taxonomy" id="450851"/>
    <lineage>
        <taxon>Bacteria</taxon>
        <taxon>Pseudomonadati</taxon>
        <taxon>Pseudomonadota</taxon>
        <taxon>Alphaproteobacteria</taxon>
        <taxon>Caulobacterales</taxon>
        <taxon>Caulobacteraceae</taxon>
        <taxon>Phenylobacterium</taxon>
    </lineage>
</organism>
<dbReference type="SUPFAM" id="SSF47384">
    <property type="entry name" value="Homodimeric domain of signal transducing histidine kinase"/>
    <property type="match status" value="1"/>
</dbReference>
<evidence type="ECO:0000256" key="1">
    <source>
        <dbReference type="ARBA" id="ARBA00000085"/>
    </source>
</evidence>
<dbReference type="EC" id="2.7.13.3" evidence="3"/>
<gene>
    <name evidence="18" type="ordered locus">PHZ_c3276</name>
</gene>
<dbReference type="FunFam" id="1.10.287.130:FF:000004">
    <property type="entry name" value="Ethylene receptor 1"/>
    <property type="match status" value="1"/>
</dbReference>
<keyword evidence="10 14" id="KW-1133">Transmembrane helix</keyword>
<feature type="domain" description="Response regulatory" evidence="16">
    <location>
        <begin position="499"/>
        <end position="618"/>
    </location>
</feature>
<dbReference type="STRING" id="450851.PHZ_c3276"/>
<dbReference type="GO" id="GO:0016020">
    <property type="term" value="C:membrane"/>
    <property type="evidence" value="ECO:0007669"/>
    <property type="project" value="UniProtKB-SubCell"/>
</dbReference>
<dbReference type="CDD" id="cd00082">
    <property type="entry name" value="HisKA"/>
    <property type="match status" value="1"/>
</dbReference>
<dbReference type="eggNOG" id="COG5000">
    <property type="taxonomic scope" value="Bacteria"/>
</dbReference>
<evidence type="ECO:0000256" key="6">
    <source>
        <dbReference type="ARBA" id="ARBA00022692"/>
    </source>
</evidence>
<dbReference type="InterPro" id="IPR036890">
    <property type="entry name" value="HATPase_C_sf"/>
</dbReference>
<dbReference type="InterPro" id="IPR004358">
    <property type="entry name" value="Sig_transdc_His_kin-like_C"/>
</dbReference>
<evidence type="ECO:0000259" key="16">
    <source>
        <dbReference type="PROSITE" id="PS50110"/>
    </source>
</evidence>
<keyword evidence="4 13" id="KW-0597">Phosphoprotein</keyword>
<dbReference type="Gene3D" id="1.10.287.130">
    <property type="match status" value="1"/>
</dbReference>
<evidence type="ECO:0000256" key="12">
    <source>
        <dbReference type="ARBA" id="ARBA00023136"/>
    </source>
</evidence>
<evidence type="ECO:0000259" key="15">
    <source>
        <dbReference type="PROSITE" id="PS50109"/>
    </source>
</evidence>
<keyword evidence="8 18" id="KW-0418">Kinase</keyword>
<dbReference type="EMBL" id="CP000747">
    <property type="protein sequence ID" value="ACG79685.1"/>
    <property type="molecule type" value="Genomic_DNA"/>
</dbReference>
<feature type="domain" description="HAMP" evidence="17">
    <location>
        <begin position="179"/>
        <end position="232"/>
    </location>
</feature>
<dbReference type="eggNOG" id="COG5002">
    <property type="taxonomic scope" value="Bacteria"/>
</dbReference>
<evidence type="ECO:0000256" key="5">
    <source>
        <dbReference type="ARBA" id="ARBA00022679"/>
    </source>
</evidence>
<dbReference type="Gene3D" id="3.40.50.2300">
    <property type="match status" value="1"/>
</dbReference>
<evidence type="ECO:0000259" key="17">
    <source>
        <dbReference type="PROSITE" id="PS50885"/>
    </source>
</evidence>
<dbReference type="SMART" id="SM00304">
    <property type="entry name" value="HAMP"/>
    <property type="match status" value="1"/>
</dbReference>
<keyword evidence="9" id="KW-0067">ATP-binding</keyword>
<feature type="modified residue" description="4-aspartylphosphate" evidence="13">
    <location>
        <position position="548"/>
    </location>
</feature>
<reference evidence="18 19" key="1">
    <citation type="journal article" date="2008" name="BMC Genomics">
        <title>Complete genome of Phenylobacterium zucineum - a novel facultative intracellular bacterium isolated from human erythroleukemia cell line K562.</title>
        <authorList>
            <person name="Luo Y."/>
            <person name="Xu X."/>
            <person name="Ding Z."/>
            <person name="Liu Z."/>
            <person name="Zhang B."/>
            <person name="Yan Z."/>
            <person name="Sun J."/>
            <person name="Hu S."/>
            <person name="Hu X."/>
        </authorList>
    </citation>
    <scope>NUCLEOTIDE SEQUENCE [LARGE SCALE GENOMIC DNA]</scope>
    <source>
        <strain evidence="18 19">HLK1</strain>
    </source>
</reference>
<dbReference type="RefSeq" id="WP_012523823.1">
    <property type="nucleotide sequence ID" value="NC_011144.1"/>
</dbReference>
<keyword evidence="6 14" id="KW-0812">Transmembrane</keyword>
<evidence type="ECO:0000256" key="3">
    <source>
        <dbReference type="ARBA" id="ARBA00012438"/>
    </source>
</evidence>
<dbReference type="Pfam" id="PF00512">
    <property type="entry name" value="HisKA"/>
    <property type="match status" value="1"/>
</dbReference>
<evidence type="ECO:0000256" key="10">
    <source>
        <dbReference type="ARBA" id="ARBA00022989"/>
    </source>
</evidence>
<dbReference type="GO" id="GO:0005524">
    <property type="term" value="F:ATP binding"/>
    <property type="evidence" value="ECO:0007669"/>
    <property type="project" value="UniProtKB-KW"/>
</dbReference>
<evidence type="ECO:0000256" key="7">
    <source>
        <dbReference type="ARBA" id="ARBA00022741"/>
    </source>
</evidence>
<dbReference type="Pfam" id="PF00672">
    <property type="entry name" value="HAMP"/>
    <property type="match status" value="1"/>
</dbReference>